<protein>
    <submittedName>
        <fullName evidence="1">Uncharacterized protein</fullName>
    </submittedName>
</protein>
<evidence type="ECO:0000313" key="1">
    <source>
        <dbReference type="EMBL" id="EFX74073.1"/>
    </source>
</evidence>
<accession>E9H2G6</accession>
<dbReference type="AlphaFoldDB" id="E9H2G6"/>
<sequence length="50" mass="5898">MAMDVLDNNFILGCKAFFELETFQGEIQFHHFKNLDNAEEKYRSGIFPKL</sequence>
<gene>
    <name evidence="1" type="ORF">DAPPUDRAFT_324693</name>
</gene>
<dbReference type="InParanoid" id="E9H2G6"/>
<dbReference type="KEGG" id="dpx:DAPPUDRAFT_324693"/>
<dbReference type="Proteomes" id="UP000000305">
    <property type="component" value="Unassembled WGS sequence"/>
</dbReference>
<organism evidence="1 2">
    <name type="scientific">Daphnia pulex</name>
    <name type="common">Water flea</name>
    <dbReference type="NCBI Taxonomy" id="6669"/>
    <lineage>
        <taxon>Eukaryota</taxon>
        <taxon>Metazoa</taxon>
        <taxon>Ecdysozoa</taxon>
        <taxon>Arthropoda</taxon>
        <taxon>Crustacea</taxon>
        <taxon>Branchiopoda</taxon>
        <taxon>Diplostraca</taxon>
        <taxon>Cladocera</taxon>
        <taxon>Anomopoda</taxon>
        <taxon>Daphniidae</taxon>
        <taxon>Daphnia</taxon>
    </lineage>
</organism>
<proteinExistence type="predicted"/>
<evidence type="ECO:0000313" key="2">
    <source>
        <dbReference type="Proteomes" id="UP000000305"/>
    </source>
</evidence>
<dbReference type="EMBL" id="GL732586">
    <property type="protein sequence ID" value="EFX74073.1"/>
    <property type="molecule type" value="Genomic_DNA"/>
</dbReference>
<name>E9H2G6_DAPPU</name>
<reference evidence="1 2" key="1">
    <citation type="journal article" date="2011" name="Science">
        <title>The ecoresponsive genome of Daphnia pulex.</title>
        <authorList>
            <person name="Colbourne J.K."/>
            <person name="Pfrender M.E."/>
            <person name="Gilbert D."/>
            <person name="Thomas W.K."/>
            <person name="Tucker A."/>
            <person name="Oakley T.H."/>
            <person name="Tokishita S."/>
            <person name="Aerts A."/>
            <person name="Arnold G.J."/>
            <person name="Basu M.K."/>
            <person name="Bauer D.J."/>
            <person name="Caceres C.E."/>
            <person name="Carmel L."/>
            <person name="Casola C."/>
            <person name="Choi J.H."/>
            <person name="Detter J.C."/>
            <person name="Dong Q."/>
            <person name="Dusheyko S."/>
            <person name="Eads B.D."/>
            <person name="Frohlich T."/>
            <person name="Geiler-Samerotte K.A."/>
            <person name="Gerlach D."/>
            <person name="Hatcher P."/>
            <person name="Jogdeo S."/>
            <person name="Krijgsveld J."/>
            <person name="Kriventseva E.V."/>
            <person name="Kultz D."/>
            <person name="Laforsch C."/>
            <person name="Lindquist E."/>
            <person name="Lopez J."/>
            <person name="Manak J.R."/>
            <person name="Muller J."/>
            <person name="Pangilinan J."/>
            <person name="Patwardhan R.P."/>
            <person name="Pitluck S."/>
            <person name="Pritham E.J."/>
            <person name="Rechtsteiner A."/>
            <person name="Rho M."/>
            <person name="Rogozin I.B."/>
            <person name="Sakarya O."/>
            <person name="Salamov A."/>
            <person name="Schaack S."/>
            <person name="Shapiro H."/>
            <person name="Shiga Y."/>
            <person name="Skalitzky C."/>
            <person name="Smith Z."/>
            <person name="Souvorov A."/>
            <person name="Sung W."/>
            <person name="Tang Z."/>
            <person name="Tsuchiya D."/>
            <person name="Tu H."/>
            <person name="Vos H."/>
            <person name="Wang M."/>
            <person name="Wolf Y.I."/>
            <person name="Yamagata H."/>
            <person name="Yamada T."/>
            <person name="Ye Y."/>
            <person name="Shaw J.R."/>
            <person name="Andrews J."/>
            <person name="Crease T.J."/>
            <person name="Tang H."/>
            <person name="Lucas S.M."/>
            <person name="Robertson H.M."/>
            <person name="Bork P."/>
            <person name="Koonin E.V."/>
            <person name="Zdobnov E.M."/>
            <person name="Grigoriev I.V."/>
            <person name="Lynch M."/>
            <person name="Boore J.L."/>
        </authorList>
    </citation>
    <scope>NUCLEOTIDE SEQUENCE [LARGE SCALE GENOMIC DNA]</scope>
</reference>
<keyword evidence="2" id="KW-1185">Reference proteome</keyword>
<dbReference type="HOGENOM" id="CLU_3126485_0_0_1"/>